<protein>
    <submittedName>
        <fullName evidence="1">Hypothetical phage-related protein</fullName>
    </submittedName>
</protein>
<proteinExistence type="predicted"/>
<name>A0A077VQC2_9STAP</name>
<accession>A0A077VQC2</accession>
<dbReference type="InterPro" id="IPR011379">
    <property type="entry name" value="MazG-related_GP37"/>
</dbReference>
<dbReference type="Proteomes" id="UP000044616">
    <property type="component" value="Unassembled WGS sequence"/>
</dbReference>
<reference evidence="1 2" key="1">
    <citation type="submission" date="2014-05" db="EMBL/GenBank/DDBJ databases">
        <authorList>
            <person name="Aslett A.Martin."/>
            <person name="De Silva Nishadi"/>
        </authorList>
    </citation>
    <scope>NUCLEOTIDE SEQUENCE [LARGE SCALE GENOMIC DNA]</scope>
</reference>
<dbReference type="RefSeq" id="WP_047531195.1">
    <property type="nucleotide sequence ID" value="NZ_CCEH01000015.1"/>
</dbReference>
<evidence type="ECO:0000313" key="2">
    <source>
        <dbReference type="Proteomes" id="UP000044616"/>
    </source>
</evidence>
<sequence>MEISKYQEIATRTHNDELNLNESITCYGLGLTQSTGNVTGLIKQHMFSNVPIDKGVMINELSEVLWNIANLTNVLGINLDAIAGHSVNTILMNKPNQSINVDNDIRQGDKVLFQGSKYHVDGSIGNLLLISNDKDDRQVTVQDVKKVDKE</sequence>
<evidence type="ECO:0000313" key="1">
    <source>
        <dbReference type="EMBL" id="CDR28653.1"/>
    </source>
</evidence>
<dbReference type="AlphaFoldDB" id="A0A077VQC2"/>
<gene>
    <name evidence="1" type="ORF">ERS140147_01790</name>
</gene>
<dbReference type="CDD" id="cd11541">
    <property type="entry name" value="NTP-PPase_u4"/>
    <property type="match status" value="1"/>
</dbReference>
<organism evidence="1 2">
    <name type="scientific">Staphylococcus schweitzeri</name>
    <dbReference type="NCBI Taxonomy" id="1654388"/>
    <lineage>
        <taxon>Bacteria</taxon>
        <taxon>Bacillati</taxon>
        <taxon>Bacillota</taxon>
        <taxon>Bacilli</taxon>
        <taxon>Bacillales</taxon>
        <taxon>Staphylococcaceae</taxon>
        <taxon>Staphylococcus</taxon>
    </lineage>
</organism>
<dbReference type="EMBL" id="CCEH01000015">
    <property type="protein sequence ID" value="CDR28653.1"/>
    <property type="molecule type" value="Genomic_DNA"/>
</dbReference>